<dbReference type="RefSeq" id="WP_368652969.1">
    <property type="nucleotide sequence ID" value="NZ_CP162599.1"/>
</dbReference>
<accession>A0AB39HR36</accession>
<sequence length="679" mass="79610">MERKLLLPLVILITLLAACSNETKEAESKDTEDKEATKKVEDSIEELASYEISNEDMFDMYNFKSTYEGDKLIFSGNRTNKRDDIRKRYVITADKALISTEDLAKEDNERDHCIDGELSPDGNYFVFNCSNDNTVFSLYDFDKEEVIYREENENQTFDHYESSTLHAMAITNDQEIILGQKHEGYFKIYDLKDASIKEVDVASEISDDDRLVDIILTDDDSKIFISTEQQVFEYDRSTEKFHPLIDDTDEETRVSSFKMSENGKYATYHKKENRINGPLQEYDVFVNLESGEQKAYDKLDYSGYSTPDDNGNIVFYDAKEQAMFLYNFEIEENKIIPIDKDKLFMAANNFSFSSNGKHLFVYDIDYGDEKTTYTFYRFTFGDIDSYEEDEFRGNLLNASNNNVDENKDNDTDQPITLNDYDEDPREGYKKRWEKSVDAQFPTQFPFEPDEIQYSMYGNRYEQEIINGREEIEYSTFLNGNITNSKDCAADDLEKDIEKDGIEYYYYDFTMEHELAFAKDGDCYTIVQEDFDKETSYSIADSIQTINDPPFDLPIDQIKFPTKLPMNELNISTQHINYNTETTELRIFHTFESRDDKKFNIGYAASTEDTLKSQSEKHEEVESSDWEEITYYEDMHELVMYDGDFYYRLTADRIDNEYQEELGEENIKQILIDVAETMEK</sequence>
<feature type="region of interest" description="Disordered" evidence="1">
    <location>
        <begin position="396"/>
        <end position="424"/>
    </location>
</feature>
<gene>
    <name evidence="3" type="ORF">AB4Y30_14685</name>
</gene>
<keyword evidence="2" id="KW-0732">Signal</keyword>
<dbReference type="SUPFAM" id="SSF82171">
    <property type="entry name" value="DPP6 N-terminal domain-like"/>
    <property type="match status" value="1"/>
</dbReference>
<evidence type="ECO:0000256" key="1">
    <source>
        <dbReference type="SAM" id="MobiDB-lite"/>
    </source>
</evidence>
<name>A0AB39HR36_9BACI</name>
<proteinExistence type="predicted"/>
<feature type="signal peptide" evidence="2">
    <location>
        <begin position="1"/>
        <end position="20"/>
    </location>
</feature>
<protein>
    <submittedName>
        <fullName evidence="3">Uncharacterized protein</fullName>
    </submittedName>
</protein>
<feature type="chain" id="PRO_5044335070" evidence="2">
    <location>
        <begin position="21"/>
        <end position="679"/>
    </location>
</feature>
<dbReference type="PROSITE" id="PS51257">
    <property type="entry name" value="PROKAR_LIPOPROTEIN"/>
    <property type="match status" value="1"/>
</dbReference>
<organism evidence="3">
    <name type="scientific">Ornithinibacillus sp. 4-3</name>
    <dbReference type="NCBI Taxonomy" id="3231488"/>
    <lineage>
        <taxon>Bacteria</taxon>
        <taxon>Bacillati</taxon>
        <taxon>Bacillota</taxon>
        <taxon>Bacilli</taxon>
        <taxon>Bacillales</taxon>
        <taxon>Bacillaceae</taxon>
        <taxon>Ornithinibacillus</taxon>
    </lineage>
</organism>
<reference evidence="3" key="1">
    <citation type="submission" date="2024-07" db="EMBL/GenBank/DDBJ databases">
        <title>Halotolerant mesophilic bacterium Ornithinibacillus sp. 4-3, sp. nov., isolated from soil.</title>
        <authorList>
            <person name="Sidarenka A.V."/>
            <person name="Guliayeva D.E."/>
            <person name="Leanovich S.I."/>
            <person name="Hileuskaya K.S."/>
            <person name="Akhremchuk A.E."/>
            <person name="Sikolenko M.A."/>
            <person name="Valentovich L.N."/>
        </authorList>
    </citation>
    <scope>NUCLEOTIDE SEQUENCE</scope>
    <source>
        <strain evidence="3">4-3</strain>
    </source>
</reference>
<evidence type="ECO:0000313" key="3">
    <source>
        <dbReference type="EMBL" id="XDK32248.1"/>
    </source>
</evidence>
<dbReference type="EMBL" id="CP162599">
    <property type="protein sequence ID" value="XDK32248.1"/>
    <property type="molecule type" value="Genomic_DNA"/>
</dbReference>
<dbReference type="AlphaFoldDB" id="A0AB39HR36"/>
<evidence type="ECO:0000256" key="2">
    <source>
        <dbReference type="SAM" id="SignalP"/>
    </source>
</evidence>